<accession>A0A934R5R7</accession>
<reference evidence="3" key="1">
    <citation type="submission" date="2021-01" db="EMBL/GenBank/DDBJ databases">
        <title>Modified the classification status of verrucomicrobia.</title>
        <authorList>
            <person name="Feng X."/>
        </authorList>
    </citation>
    <scope>NUCLEOTIDE SEQUENCE</scope>
    <source>
        <strain evidence="3">JCM 18052</strain>
    </source>
</reference>
<keyword evidence="4" id="KW-1185">Reference proteome</keyword>
<feature type="domain" description="DUF3592" evidence="2">
    <location>
        <begin position="60"/>
        <end position="145"/>
    </location>
</feature>
<dbReference type="RefSeq" id="WP_200352409.1">
    <property type="nucleotide sequence ID" value="NZ_BAABHZ010000001.1"/>
</dbReference>
<evidence type="ECO:0000259" key="2">
    <source>
        <dbReference type="Pfam" id="PF12158"/>
    </source>
</evidence>
<proteinExistence type="predicted"/>
<dbReference type="AlphaFoldDB" id="A0A934R5R7"/>
<organism evidence="3 4">
    <name type="scientific">Luteolibacter yonseiensis</name>
    <dbReference type="NCBI Taxonomy" id="1144680"/>
    <lineage>
        <taxon>Bacteria</taxon>
        <taxon>Pseudomonadati</taxon>
        <taxon>Verrucomicrobiota</taxon>
        <taxon>Verrucomicrobiia</taxon>
        <taxon>Verrucomicrobiales</taxon>
        <taxon>Verrucomicrobiaceae</taxon>
        <taxon>Luteolibacter</taxon>
    </lineage>
</organism>
<evidence type="ECO:0000256" key="1">
    <source>
        <dbReference type="SAM" id="Phobius"/>
    </source>
</evidence>
<gene>
    <name evidence="3" type="ORF">JIN84_17750</name>
</gene>
<comment type="caution">
    <text evidence="3">The sequence shown here is derived from an EMBL/GenBank/DDBJ whole genome shotgun (WGS) entry which is preliminary data.</text>
</comment>
<feature type="transmembrane region" description="Helical" evidence="1">
    <location>
        <begin position="153"/>
        <end position="172"/>
    </location>
</feature>
<keyword evidence="1" id="KW-0812">Transmembrane</keyword>
<dbReference type="InterPro" id="IPR021994">
    <property type="entry name" value="DUF3592"/>
</dbReference>
<evidence type="ECO:0000313" key="4">
    <source>
        <dbReference type="Proteomes" id="UP000600139"/>
    </source>
</evidence>
<feature type="transmembrane region" description="Helical" evidence="1">
    <location>
        <begin position="23"/>
        <end position="44"/>
    </location>
</feature>
<dbReference type="EMBL" id="JAENIK010000012">
    <property type="protein sequence ID" value="MBK1817469.1"/>
    <property type="molecule type" value="Genomic_DNA"/>
</dbReference>
<name>A0A934R5R7_9BACT</name>
<dbReference type="Pfam" id="PF12158">
    <property type="entry name" value="DUF3592"/>
    <property type="match status" value="1"/>
</dbReference>
<protein>
    <submittedName>
        <fullName evidence="3">DUF3592 domain-containing protein</fullName>
    </submittedName>
</protein>
<evidence type="ECO:0000313" key="3">
    <source>
        <dbReference type="EMBL" id="MBK1817469.1"/>
    </source>
</evidence>
<sequence length="176" mass="19237">MPPDAENLHPTKRTSGSNAAGRWYLAIIGLSLALVGGLFVWLMGRSFLRAREMRSWPEVACVILSSEVEERKHDENSPPEFRHALSFGYEWKGTPHTGDHLTLRGSPWSSNRALIEQRVSELPAGKSALCHVNPAAPDSAVLKTDSLAPGYSIWFPALFVIGGLGITFRAMVAGKN</sequence>
<dbReference type="Proteomes" id="UP000600139">
    <property type="component" value="Unassembled WGS sequence"/>
</dbReference>
<keyword evidence="1" id="KW-1133">Transmembrane helix</keyword>
<keyword evidence="1" id="KW-0472">Membrane</keyword>